<reference evidence="1" key="1">
    <citation type="submission" date="2023-06" db="EMBL/GenBank/DDBJ databases">
        <authorList>
            <consortium name="Lawrence Berkeley National Laboratory"/>
            <person name="Ahrendt S."/>
            <person name="Sahu N."/>
            <person name="Indic B."/>
            <person name="Wong-Bajracharya J."/>
            <person name="Merenyi Z."/>
            <person name="Ke H.-M."/>
            <person name="Monk M."/>
            <person name="Kocsube S."/>
            <person name="Drula E."/>
            <person name="Lipzen A."/>
            <person name="Balint B."/>
            <person name="Henrissat B."/>
            <person name="Andreopoulos B."/>
            <person name="Martin F.M."/>
            <person name="Harder C.B."/>
            <person name="Rigling D."/>
            <person name="Ford K.L."/>
            <person name="Foster G.D."/>
            <person name="Pangilinan J."/>
            <person name="Papanicolaou A."/>
            <person name="Barry K."/>
            <person name="LaButti K."/>
            <person name="Viragh M."/>
            <person name="Koriabine M."/>
            <person name="Yan M."/>
            <person name="Riley R."/>
            <person name="Champramary S."/>
            <person name="Plett K.L."/>
            <person name="Tsai I.J."/>
            <person name="Slot J."/>
            <person name="Sipos G."/>
            <person name="Plett J."/>
            <person name="Nagy L.G."/>
            <person name="Grigoriev I.V."/>
        </authorList>
    </citation>
    <scope>NUCLEOTIDE SEQUENCE</scope>
    <source>
        <strain evidence="1">ICMP 16352</strain>
    </source>
</reference>
<keyword evidence="2" id="KW-1185">Reference proteome</keyword>
<proteinExistence type="predicted"/>
<name>A0AA39ULE0_9AGAR</name>
<gene>
    <name evidence="1" type="ORF">IW261DRAFT_636552</name>
</gene>
<dbReference type="AlphaFoldDB" id="A0AA39ULE0"/>
<organism evidence="1 2">
    <name type="scientific">Armillaria novae-zelandiae</name>
    <dbReference type="NCBI Taxonomy" id="153914"/>
    <lineage>
        <taxon>Eukaryota</taxon>
        <taxon>Fungi</taxon>
        <taxon>Dikarya</taxon>
        <taxon>Basidiomycota</taxon>
        <taxon>Agaricomycotina</taxon>
        <taxon>Agaricomycetes</taxon>
        <taxon>Agaricomycetidae</taxon>
        <taxon>Agaricales</taxon>
        <taxon>Marasmiineae</taxon>
        <taxon>Physalacriaceae</taxon>
        <taxon>Armillaria</taxon>
    </lineage>
</organism>
<dbReference type="Proteomes" id="UP001175227">
    <property type="component" value="Unassembled WGS sequence"/>
</dbReference>
<protein>
    <submittedName>
        <fullName evidence="1">Uncharacterized protein</fullName>
    </submittedName>
</protein>
<accession>A0AA39ULE0</accession>
<evidence type="ECO:0000313" key="2">
    <source>
        <dbReference type="Proteomes" id="UP001175227"/>
    </source>
</evidence>
<evidence type="ECO:0000313" key="1">
    <source>
        <dbReference type="EMBL" id="KAK0487724.1"/>
    </source>
</evidence>
<dbReference type="EMBL" id="JAUEPR010000003">
    <property type="protein sequence ID" value="KAK0487724.1"/>
    <property type="molecule type" value="Genomic_DNA"/>
</dbReference>
<comment type="caution">
    <text evidence="1">The sequence shown here is derived from an EMBL/GenBank/DDBJ whole genome shotgun (WGS) entry which is preliminary data.</text>
</comment>
<sequence>MTIYVDVEASPHIATAWRRRHQKVFVADVQKAFDGTFWDALTNKSRLENESRPRVHVHRLRFYVGHHRTRVIYDSCTAAFVQLRIGLPSLAYILSQRQSRRYVNPGAVDLPCEHEGPECPMQCYCNVTAYDLIDLAALGILGLTCMSMRFTRTCLWSTGHRGCFPKVILLIPMTYLPGAFSAHPSSRDQTHLRLNIQIHYYCNPVLDASVDGGLNW</sequence>